<evidence type="ECO:0000313" key="4">
    <source>
        <dbReference type="Proteomes" id="UP000309668"/>
    </source>
</evidence>
<evidence type="ECO:0000259" key="2">
    <source>
        <dbReference type="Pfam" id="PF09917"/>
    </source>
</evidence>
<protein>
    <submittedName>
        <fullName evidence="3">DUF2147 domain-containing protein</fullName>
    </submittedName>
</protein>
<reference evidence="3 4" key="1">
    <citation type="submission" date="2019-05" db="EMBL/GenBank/DDBJ databases">
        <title>Erythrobacter marisflavi sp. nov., isolated from isolated from water of an estuary environment.</title>
        <authorList>
            <person name="Yoon J.-H."/>
        </authorList>
    </citation>
    <scope>NUCLEOTIDE SEQUENCE [LARGE SCALE GENOMIC DNA]</scope>
    <source>
        <strain evidence="3 4">KEM-5</strain>
    </source>
</reference>
<keyword evidence="4" id="KW-1185">Reference proteome</keyword>
<dbReference type="AlphaFoldDB" id="A0A5S3P604"/>
<dbReference type="Proteomes" id="UP000309668">
    <property type="component" value="Unassembled WGS sequence"/>
</dbReference>
<dbReference type="Pfam" id="PF09917">
    <property type="entry name" value="DUF2147"/>
    <property type="match status" value="1"/>
</dbReference>
<evidence type="ECO:0000313" key="3">
    <source>
        <dbReference type="EMBL" id="TMM48394.1"/>
    </source>
</evidence>
<comment type="caution">
    <text evidence="3">The sequence shown here is derived from an EMBL/GenBank/DDBJ whole genome shotgun (WGS) entry which is preliminary data.</text>
</comment>
<name>A0A5S3P604_9SPHN</name>
<evidence type="ECO:0000256" key="1">
    <source>
        <dbReference type="SAM" id="SignalP"/>
    </source>
</evidence>
<dbReference type="PANTHER" id="PTHR36919:SF2">
    <property type="entry name" value="BLL6627 PROTEIN"/>
    <property type="match status" value="1"/>
</dbReference>
<dbReference type="RefSeq" id="WP_138618031.1">
    <property type="nucleotide sequence ID" value="NZ_VCAO01000003.1"/>
</dbReference>
<sequence>MKRLAITAAAALLVAVQPLLAVQPITGRWVTQSRDAVVEIAPCGVKLCGRIAKFLVAPPGGADQRDVNNSDAGKRSRKLMGMAILTGFTADGDVWRGQIYDPKSGKTYRSILRRKGASQLEVKGCLGPFCQTQKWQRGG</sequence>
<dbReference type="PANTHER" id="PTHR36919">
    <property type="entry name" value="BLR1215 PROTEIN"/>
    <property type="match status" value="1"/>
</dbReference>
<dbReference type="Gene3D" id="2.40.128.520">
    <property type="match status" value="1"/>
</dbReference>
<feature type="chain" id="PRO_5024381216" evidence="1">
    <location>
        <begin position="22"/>
        <end position="139"/>
    </location>
</feature>
<feature type="domain" description="DUF2147" evidence="2">
    <location>
        <begin position="27"/>
        <end position="137"/>
    </location>
</feature>
<dbReference type="InterPro" id="IPR019223">
    <property type="entry name" value="DUF2147"/>
</dbReference>
<accession>A0A5S3P604</accession>
<dbReference type="OrthoDB" id="9811671at2"/>
<feature type="signal peptide" evidence="1">
    <location>
        <begin position="1"/>
        <end position="21"/>
    </location>
</feature>
<dbReference type="EMBL" id="VCAO01000003">
    <property type="protein sequence ID" value="TMM48394.1"/>
    <property type="molecule type" value="Genomic_DNA"/>
</dbReference>
<proteinExistence type="predicted"/>
<keyword evidence="1" id="KW-0732">Signal</keyword>
<organism evidence="3 4">
    <name type="scientific">Qipengyuania marisflavi</name>
    <dbReference type="NCBI Taxonomy" id="2486356"/>
    <lineage>
        <taxon>Bacteria</taxon>
        <taxon>Pseudomonadati</taxon>
        <taxon>Pseudomonadota</taxon>
        <taxon>Alphaproteobacteria</taxon>
        <taxon>Sphingomonadales</taxon>
        <taxon>Erythrobacteraceae</taxon>
        <taxon>Qipengyuania</taxon>
    </lineage>
</organism>
<gene>
    <name evidence="3" type="ORF">FEV51_08975</name>
</gene>